<comment type="caution">
    <text evidence="3">The sequence shown here is derived from an EMBL/GenBank/DDBJ whole genome shotgun (WGS) entry which is preliminary data.</text>
</comment>
<reference evidence="3 4" key="2">
    <citation type="submission" date="2015-05" db="EMBL/GenBank/DDBJ databases">
        <title>Distinctive expansion of gene families associated with plant cell wall degradation and secondary metabolism in the genomes of grapevine trunk pathogens.</title>
        <authorList>
            <person name="Lawrence D.P."/>
            <person name="Travadon R."/>
            <person name="Rolshausen P.E."/>
            <person name="Baumgartner K."/>
        </authorList>
    </citation>
    <scope>NUCLEOTIDE SEQUENCE [LARGE SCALE GENOMIC DNA]</scope>
    <source>
        <strain evidence="3">DS831</strain>
    </source>
</reference>
<organism evidence="3 4">
    <name type="scientific">Diplodia seriata</name>
    <dbReference type="NCBI Taxonomy" id="420778"/>
    <lineage>
        <taxon>Eukaryota</taxon>
        <taxon>Fungi</taxon>
        <taxon>Dikarya</taxon>
        <taxon>Ascomycota</taxon>
        <taxon>Pezizomycotina</taxon>
        <taxon>Dothideomycetes</taxon>
        <taxon>Dothideomycetes incertae sedis</taxon>
        <taxon>Botryosphaeriales</taxon>
        <taxon>Botryosphaeriaceae</taxon>
        <taxon>Diplodia</taxon>
    </lineage>
</organism>
<dbReference type="InterPro" id="IPR039340">
    <property type="entry name" value="Tfc4/TFIIIC-102/Sfc4"/>
</dbReference>
<feature type="compositionally biased region" description="Acidic residues" evidence="2">
    <location>
        <begin position="131"/>
        <end position="142"/>
    </location>
</feature>
<feature type="compositionally biased region" description="Basic and acidic residues" evidence="2">
    <location>
        <begin position="510"/>
        <end position="519"/>
    </location>
</feature>
<evidence type="ECO:0000313" key="3">
    <source>
        <dbReference type="EMBL" id="KKY20124.1"/>
    </source>
</evidence>
<dbReference type="InterPro" id="IPR011990">
    <property type="entry name" value="TPR-like_helical_dom_sf"/>
</dbReference>
<dbReference type="EMBL" id="LAQI01000103">
    <property type="protein sequence ID" value="KKY20124.1"/>
    <property type="molecule type" value="Genomic_DNA"/>
</dbReference>
<dbReference type="Gene3D" id="1.25.40.10">
    <property type="entry name" value="Tetratricopeptide repeat domain"/>
    <property type="match status" value="3"/>
</dbReference>
<dbReference type="InterPro" id="IPR019734">
    <property type="entry name" value="TPR_rpt"/>
</dbReference>
<gene>
    <name evidence="3" type="ORF">UCDDS831_g04925</name>
</gene>
<dbReference type="AlphaFoldDB" id="A0A0G2EC97"/>
<dbReference type="GO" id="GO:0000127">
    <property type="term" value="C:transcription factor TFIIIC complex"/>
    <property type="evidence" value="ECO:0007669"/>
    <property type="project" value="TreeGrafter"/>
</dbReference>
<evidence type="ECO:0000256" key="2">
    <source>
        <dbReference type="SAM" id="MobiDB-lite"/>
    </source>
</evidence>
<keyword evidence="1" id="KW-0802">TPR repeat</keyword>
<protein>
    <submittedName>
        <fullName evidence="3">Putative rna polymerase iii transcription factor tfiiic subunit</fullName>
    </submittedName>
</protein>
<feature type="repeat" description="TPR" evidence="1">
    <location>
        <begin position="779"/>
        <end position="812"/>
    </location>
</feature>
<dbReference type="GO" id="GO:0006383">
    <property type="term" value="P:transcription by RNA polymerase III"/>
    <property type="evidence" value="ECO:0007669"/>
    <property type="project" value="InterPro"/>
</dbReference>
<dbReference type="SUPFAM" id="SSF48452">
    <property type="entry name" value="TPR-like"/>
    <property type="match status" value="3"/>
</dbReference>
<evidence type="ECO:0000313" key="4">
    <source>
        <dbReference type="Proteomes" id="UP000034182"/>
    </source>
</evidence>
<feature type="region of interest" description="Disordered" evidence="2">
    <location>
        <begin position="112"/>
        <end position="149"/>
    </location>
</feature>
<name>A0A0G2EC97_9PEZI</name>
<sequence length="945" mass="108268">MDDYNQDFYAGPPEHYAHQDLQHNPFAAMLPPDYAYPPHASDAQYPSEHGYYGQGPIVHEGFIPAMEDVQYQDEQINSSYSTPWTAHQEDDMLDTDDDMMMNEELVLNGDLPGIHDAALDSDESVNPGGVSDEDLDSDFDLDEPPKSRGQFKDTLAKATQAWLREDLEAAMKHAGDAIKINPEVFASYNLLSEILYAKEQYEESVHVLSMGAVLQRDVSLWHRIATRVLDLEGDERARLEWAHRCYSQAIRIDPNNWEARCRRLDFQLRFDHKGQAKSELEMMLKIEGHEYELDRIQQLAELCAVTQEPERAVEPFEKAIEYHMEFQKDEYSQLDWQILNSYLELMQTLKREVADALTTSGNHAQALRYYNALRRVPDVPQTALYISIAACHWALKNGVEAERSIDAALGAAGTDLSARVQVARFFQEWGMMQRCNDVAQDVIAKGGIDLVRKAKLNVQLPTQRATQAKEYVKKPVSVKASRPPRPTVLRELAPKPTTLQSLEPKMSPTRPKEAKEVKEHKSRRRLRGLLDSEKEKLEGAQQRDRAIREMYQELKSIEDLVDEGDEESTETYMEFAGQMVDEFRRMEAFYPRRDKHVKFVGYIGRKGSHFRMKESALAYLATVSNREGASEGDPNTHLNVGEQAPEDFHDIPFNEWLDIFCRYALLVAKHGKNNRSCALVLRDEEHLCNACRFLIKQHPYSNDSYRLFGLINRLYSGHRSWYNGGPSQKFVLRLIKAMDFALLDKESRLVYKFGDQERSGYTKGGQNDGNPEGITEVNVALLSMYGHVLASGGAYLNALNYFFRAYSVEPNDAVLNFSIAIAYMQHAMKRQSENRQYQIQQGLAFLHRYYELRSKSGAAVQLQEAEFNVARVWHMLGLYHLALPAYERVLALERQISAEHAKEGRDELLRVEDFSKDAAFAIQMILALTEDFQGARNLTREWLVI</sequence>
<dbReference type="SMART" id="SM00028">
    <property type="entry name" value="TPR"/>
    <property type="match status" value="6"/>
</dbReference>
<feature type="region of interest" description="Disordered" evidence="2">
    <location>
        <begin position="474"/>
        <end position="527"/>
    </location>
</feature>
<evidence type="ECO:0000256" key="1">
    <source>
        <dbReference type="PROSITE-ProRule" id="PRU00339"/>
    </source>
</evidence>
<dbReference type="PANTHER" id="PTHR23082:SF0">
    <property type="entry name" value="GENERAL TRANSCRIPTION FACTOR 3C POLYPEPTIDE 3"/>
    <property type="match status" value="1"/>
</dbReference>
<proteinExistence type="predicted"/>
<dbReference type="PANTHER" id="PTHR23082">
    <property type="entry name" value="TRANSCRIPTION INITIATION FACTOR IIIC TFIIIC , POLYPEPTIDE 3-RELATED"/>
    <property type="match status" value="1"/>
</dbReference>
<dbReference type="Proteomes" id="UP000034182">
    <property type="component" value="Unassembled WGS sequence"/>
</dbReference>
<dbReference type="PROSITE" id="PS50005">
    <property type="entry name" value="TPR"/>
    <property type="match status" value="1"/>
</dbReference>
<reference evidence="3 4" key="1">
    <citation type="submission" date="2015-03" db="EMBL/GenBank/DDBJ databases">
        <authorList>
            <person name="Morales-Cruz A."/>
            <person name="Amrine K.C."/>
            <person name="Cantu D."/>
        </authorList>
    </citation>
    <scope>NUCLEOTIDE SEQUENCE [LARGE SCALE GENOMIC DNA]</scope>
    <source>
        <strain evidence="3">DS831</strain>
    </source>
</reference>
<accession>A0A0G2EC97</accession>